<proteinExistence type="predicted"/>
<dbReference type="Pfam" id="PF13476">
    <property type="entry name" value="AAA_23"/>
    <property type="match status" value="1"/>
</dbReference>
<dbReference type="Gene3D" id="3.40.50.300">
    <property type="entry name" value="P-loop containing nucleotide triphosphate hydrolases"/>
    <property type="match status" value="1"/>
</dbReference>
<sequence>MITRLTLLDFMAHARTVFDLAPGLNVLTGPNNTGKSAVVEALRCLARNPPPKHVIRHGATEARVTAETDDGTTVTWVRRPKYALYELTRPGAAEPEVFAKFGRTPPEEVLAVLGLGPVPIEGGDEVDVHIGNQREPVFLLDKPGSVLAGFFAASTEAAHLIGMQTRLTDRTKKAKAEKKRLDGRMAGLLAELDKLSALPDLELRLGAATDLEAELLAGDRQAAGLAAVLAAGHGLRGRVAGLGRSRDALAGLAGPPELAPTAALAGAVSRQAALDVRLDRTVGRRQALASLTGPPALADAARLFSQSDGLARLRAAEARAAGRATALDPLAPPPVLADLAGPADLARRLDEARLAAGRLAGRDRTLDKLAAPPEAVPVAPLAALAGRLEAGRAAKNALARQNRTLAGLAPPPVPADVHPLAATLAALAEARQAVAAAAAAAARSAAILAALAGRIEARLAQLPACPLCGGELSAADFLGPGHRHATPLPGTEKTP</sequence>
<dbReference type="GO" id="GO:0016887">
    <property type="term" value="F:ATP hydrolysis activity"/>
    <property type="evidence" value="ECO:0007669"/>
    <property type="project" value="InterPro"/>
</dbReference>
<evidence type="ECO:0000259" key="1">
    <source>
        <dbReference type="Pfam" id="PF13476"/>
    </source>
</evidence>
<evidence type="ECO:0000313" key="2">
    <source>
        <dbReference type="EMBL" id="EIG55282.1"/>
    </source>
</evidence>
<dbReference type="OrthoDB" id="267455at2"/>
<organism evidence="2">
    <name type="scientific">Desulfovibrio sp. U5L</name>
    <dbReference type="NCBI Taxonomy" id="596152"/>
    <lineage>
        <taxon>Bacteria</taxon>
        <taxon>Pseudomonadati</taxon>
        <taxon>Thermodesulfobacteriota</taxon>
        <taxon>Desulfovibrionia</taxon>
        <taxon>Desulfovibrionales</taxon>
        <taxon>Desulfovibrionaceae</taxon>
        <taxon>Desulfovibrio</taxon>
    </lineage>
</organism>
<gene>
    <name evidence="2" type="ORF">DesU5LDRAFT_3662</name>
</gene>
<name>I2Q676_9BACT</name>
<dbReference type="InterPro" id="IPR027417">
    <property type="entry name" value="P-loop_NTPase"/>
</dbReference>
<dbReference type="InterPro" id="IPR038729">
    <property type="entry name" value="Rad50/SbcC_AAA"/>
</dbReference>
<reference evidence="2" key="1">
    <citation type="submission" date="2011-11" db="EMBL/GenBank/DDBJ databases">
        <title>Improved High-Quality Draft sequence of Desulfovibrio sp. U5L.</title>
        <authorList>
            <consortium name="US DOE Joint Genome Institute"/>
            <person name="Lucas S."/>
            <person name="Han J."/>
            <person name="Lapidus A."/>
            <person name="Cheng J.-F."/>
            <person name="Goodwin L."/>
            <person name="Pitluck S."/>
            <person name="Peters L."/>
            <person name="Ovchinnikova G."/>
            <person name="Held B."/>
            <person name="Detter J.C."/>
            <person name="Han C."/>
            <person name="Tapia R."/>
            <person name="Land M."/>
            <person name="Hauser L."/>
            <person name="Kyrpides N."/>
            <person name="Ivanova N."/>
            <person name="Pagani I."/>
            <person name="Gabster J."/>
            <person name="Walker C."/>
            <person name="Stolyar S."/>
            <person name="Stahl D."/>
            <person name="Arkin A."/>
            <person name="Dehal P."/>
            <person name="Hazen T."/>
            <person name="Woyke T."/>
        </authorList>
    </citation>
    <scope>NUCLEOTIDE SEQUENCE [LARGE SCALE GENOMIC DNA]</scope>
    <source>
        <strain evidence="2">U5L</strain>
    </source>
</reference>
<feature type="domain" description="Rad50/SbcC-type AAA" evidence="1">
    <location>
        <begin position="4"/>
        <end position="43"/>
    </location>
</feature>
<dbReference type="EMBL" id="JH600068">
    <property type="protein sequence ID" value="EIG55282.1"/>
    <property type="molecule type" value="Genomic_DNA"/>
</dbReference>
<protein>
    <recommendedName>
        <fullName evidence="1">Rad50/SbcC-type AAA domain-containing protein</fullName>
    </recommendedName>
</protein>
<dbReference type="AlphaFoldDB" id="I2Q676"/>
<dbReference type="SUPFAM" id="SSF52540">
    <property type="entry name" value="P-loop containing nucleoside triphosphate hydrolases"/>
    <property type="match status" value="1"/>
</dbReference>
<dbReference type="GO" id="GO:0006302">
    <property type="term" value="P:double-strand break repair"/>
    <property type="evidence" value="ECO:0007669"/>
    <property type="project" value="InterPro"/>
</dbReference>
<dbReference type="STRING" id="596152.DesU5LDRAFT_3662"/>
<dbReference type="HOGENOM" id="CLU_613535_0_0_7"/>
<dbReference type="eggNOG" id="COG0497">
    <property type="taxonomic scope" value="Bacteria"/>
</dbReference>
<accession>I2Q676</accession>